<evidence type="ECO:0000256" key="2">
    <source>
        <dbReference type="ARBA" id="ARBA00022722"/>
    </source>
</evidence>
<evidence type="ECO:0000256" key="4">
    <source>
        <dbReference type="ARBA" id="ARBA00022839"/>
    </source>
</evidence>
<accession>C5KE13</accession>
<name>C5KE13_PERM5</name>
<dbReference type="GeneID" id="9062246"/>
<dbReference type="EMBL" id="GG672168">
    <property type="protein sequence ID" value="EER17280.1"/>
    <property type="molecule type" value="Genomic_DNA"/>
</dbReference>
<dbReference type="InParanoid" id="C5KE13"/>
<proteinExistence type="inferred from homology"/>
<evidence type="ECO:0000259" key="5">
    <source>
        <dbReference type="SMART" id="SM00479"/>
    </source>
</evidence>
<dbReference type="SUPFAM" id="SSF53098">
    <property type="entry name" value="Ribonuclease H-like"/>
    <property type="match status" value="1"/>
</dbReference>
<dbReference type="GO" id="GO:0003676">
    <property type="term" value="F:nucleic acid binding"/>
    <property type="evidence" value="ECO:0007669"/>
    <property type="project" value="InterPro"/>
</dbReference>
<dbReference type="CDD" id="cd06135">
    <property type="entry name" value="Orn"/>
    <property type="match status" value="1"/>
</dbReference>
<evidence type="ECO:0000313" key="7">
    <source>
        <dbReference type="Proteomes" id="UP000007800"/>
    </source>
</evidence>
<sequence>MTNLGDAYGVLGETDRLLEVALIVTDKHLNVLHEGPDLVIHQPTEVLNGMNDWCRKQFGWKNGQPVPGMLAEEVLKSTITEFVKEGQGLLAGNTVHVDKRFLEKYMPRFSGYLHYRVLDVSTIKELAKRWDPEVLEAFTGKRATHRALEDIQDSINELKHYRDCGFINCKVSN</sequence>
<dbReference type="InterPro" id="IPR013520">
    <property type="entry name" value="Ribonucl_H"/>
</dbReference>
<keyword evidence="4" id="KW-0269">Exonuclease</keyword>
<reference evidence="6 7" key="1">
    <citation type="submission" date="2008-07" db="EMBL/GenBank/DDBJ databases">
        <authorList>
            <person name="El-Sayed N."/>
            <person name="Caler E."/>
            <person name="Inman J."/>
            <person name="Amedeo P."/>
            <person name="Hass B."/>
            <person name="Wortman J."/>
        </authorList>
    </citation>
    <scope>NUCLEOTIDE SEQUENCE [LARGE SCALE GENOMIC DNA]</scope>
    <source>
        <strain evidence="7">ATCC 50983 / TXsc</strain>
    </source>
</reference>
<evidence type="ECO:0000256" key="3">
    <source>
        <dbReference type="ARBA" id="ARBA00022801"/>
    </source>
</evidence>
<gene>
    <name evidence="6" type="ORF">Pmar_PMAR000288</name>
</gene>
<dbReference type="InterPro" id="IPR012337">
    <property type="entry name" value="RNaseH-like_sf"/>
</dbReference>
<protein>
    <submittedName>
        <fullName evidence="6">Oligoribonuclease, putative</fullName>
    </submittedName>
</protein>
<keyword evidence="2" id="KW-0540">Nuclease</keyword>
<dbReference type="NCBIfam" id="NF003765">
    <property type="entry name" value="PRK05359.1"/>
    <property type="match status" value="1"/>
</dbReference>
<dbReference type="SMART" id="SM00479">
    <property type="entry name" value="EXOIII"/>
    <property type="match status" value="1"/>
</dbReference>
<feature type="domain" description="Exonuclease" evidence="5">
    <location>
        <begin position="1"/>
        <end position="167"/>
    </location>
</feature>
<dbReference type="RefSeq" id="XP_002785484.1">
    <property type="nucleotide sequence ID" value="XM_002785438.1"/>
</dbReference>
<dbReference type="InterPro" id="IPR036397">
    <property type="entry name" value="RNaseH_sf"/>
</dbReference>
<dbReference type="PANTHER" id="PTHR11046">
    <property type="entry name" value="OLIGORIBONUCLEASE, MITOCHONDRIAL"/>
    <property type="match status" value="1"/>
</dbReference>
<keyword evidence="7" id="KW-1185">Reference proteome</keyword>
<dbReference type="GO" id="GO:0000175">
    <property type="term" value="F:3'-5'-RNA exonuclease activity"/>
    <property type="evidence" value="ECO:0007669"/>
    <property type="project" value="InterPro"/>
</dbReference>
<dbReference type="Proteomes" id="UP000007800">
    <property type="component" value="Unassembled WGS sequence"/>
</dbReference>
<dbReference type="Pfam" id="PF00929">
    <property type="entry name" value="RNase_T"/>
    <property type="match status" value="1"/>
</dbReference>
<evidence type="ECO:0000313" key="6">
    <source>
        <dbReference type="EMBL" id="EER17280.1"/>
    </source>
</evidence>
<organism evidence="7">
    <name type="scientific">Perkinsus marinus (strain ATCC 50983 / TXsc)</name>
    <dbReference type="NCBI Taxonomy" id="423536"/>
    <lineage>
        <taxon>Eukaryota</taxon>
        <taxon>Sar</taxon>
        <taxon>Alveolata</taxon>
        <taxon>Perkinsozoa</taxon>
        <taxon>Perkinsea</taxon>
        <taxon>Perkinsida</taxon>
        <taxon>Perkinsidae</taxon>
        <taxon>Perkinsus</taxon>
    </lineage>
</organism>
<evidence type="ECO:0000256" key="1">
    <source>
        <dbReference type="ARBA" id="ARBA00009921"/>
    </source>
</evidence>
<dbReference type="OrthoDB" id="270189at2759"/>
<comment type="similarity">
    <text evidence="1">Belongs to the oligoribonuclease family.</text>
</comment>
<dbReference type="PANTHER" id="PTHR11046:SF0">
    <property type="entry name" value="OLIGORIBONUCLEASE, MITOCHONDRIAL"/>
    <property type="match status" value="1"/>
</dbReference>
<dbReference type="GO" id="GO:0005739">
    <property type="term" value="C:mitochondrion"/>
    <property type="evidence" value="ECO:0007669"/>
    <property type="project" value="TreeGrafter"/>
</dbReference>
<dbReference type="OMA" id="YMPLVNN"/>
<dbReference type="InterPro" id="IPR022894">
    <property type="entry name" value="Oligoribonuclease"/>
</dbReference>
<dbReference type="AlphaFoldDB" id="C5KE13"/>
<dbReference type="Gene3D" id="3.30.420.10">
    <property type="entry name" value="Ribonuclease H-like superfamily/Ribonuclease H"/>
    <property type="match status" value="1"/>
</dbReference>
<keyword evidence="3" id="KW-0378">Hydrolase</keyword>